<evidence type="ECO:0000259" key="2">
    <source>
        <dbReference type="Pfam" id="PF13581"/>
    </source>
</evidence>
<dbReference type="InterPro" id="IPR036890">
    <property type="entry name" value="HATPase_C_sf"/>
</dbReference>
<dbReference type="PANTHER" id="PTHR35526">
    <property type="entry name" value="ANTI-SIGMA-F FACTOR RSBW-RELATED"/>
    <property type="match status" value="1"/>
</dbReference>
<dbReference type="EMBL" id="JACHJW010000001">
    <property type="protein sequence ID" value="MBB4959030.1"/>
    <property type="molecule type" value="Genomic_DNA"/>
</dbReference>
<protein>
    <submittedName>
        <fullName evidence="3">Anti-sigma regulatory factor (Ser/Thr protein kinase)</fullName>
    </submittedName>
</protein>
<proteinExistence type="predicted"/>
<gene>
    <name evidence="3" type="ORF">FHR38_002763</name>
</gene>
<keyword evidence="1" id="KW-0808">Transferase</keyword>
<name>A0A7W7WPK1_9ACTN</name>
<dbReference type="CDD" id="cd16936">
    <property type="entry name" value="HATPase_RsbW-like"/>
    <property type="match status" value="1"/>
</dbReference>
<organism evidence="3 4">
    <name type="scientific">Micromonospora polyrhachis</name>
    <dbReference type="NCBI Taxonomy" id="1282883"/>
    <lineage>
        <taxon>Bacteria</taxon>
        <taxon>Bacillati</taxon>
        <taxon>Actinomycetota</taxon>
        <taxon>Actinomycetes</taxon>
        <taxon>Micromonosporales</taxon>
        <taxon>Micromonosporaceae</taxon>
        <taxon>Micromonospora</taxon>
    </lineage>
</organism>
<keyword evidence="1" id="KW-0723">Serine/threonine-protein kinase</keyword>
<dbReference type="AlphaFoldDB" id="A0A7W7WPK1"/>
<dbReference type="Proteomes" id="UP000578819">
    <property type="component" value="Unassembled WGS sequence"/>
</dbReference>
<comment type="caution">
    <text evidence="3">The sequence shown here is derived from an EMBL/GenBank/DDBJ whole genome shotgun (WGS) entry which is preliminary data.</text>
</comment>
<accession>A0A7W7WPK1</accession>
<reference evidence="3 4" key="1">
    <citation type="submission" date="2020-08" db="EMBL/GenBank/DDBJ databases">
        <title>Sequencing the genomes of 1000 actinobacteria strains.</title>
        <authorList>
            <person name="Klenk H.-P."/>
        </authorList>
    </citation>
    <scope>NUCLEOTIDE SEQUENCE [LARGE SCALE GENOMIC DNA]</scope>
    <source>
        <strain evidence="3 4">DSM 45886</strain>
    </source>
</reference>
<dbReference type="PANTHER" id="PTHR35526:SF3">
    <property type="entry name" value="ANTI-SIGMA-F FACTOR RSBW"/>
    <property type="match status" value="1"/>
</dbReference>
<evidence type="ECO:0000313" key="3">
    <source>
        <dbReference type="EMBL" id="MBB4959030.1"/>
    </source>
</evidence>
<dbReference type="SUPFAM" id="SSF55874">
    <property type="entry name" value="ATPase domain of HSP90 chaperone/DNA topoisomerase II/histidine kinase"/>
    <property type="match status" value="1"/>
</dbReference>
<keyword evidence="4" id="KW-1185">Reference proteome</keyword>
<sequence>MSTAMAERSWCVVVPHHAQGARMARHRLTVELSDVIDPHLLADVVSVVGELVGNAVRHADPLPGGVIRLAWRLRSGPEGDVVGVRVTDGGSAAAPQMRLVGPEALDGRGLHIVAALTMRWGVERDGLGQSVWAELRIPVEQGLRIPAEQGVRIPAEQGVTAAPQ</sequence>
<evidence type="ECO:0000313" key="4">
    <source>
        <dbReference type="Proteomes" id="UP000578819"/>
    </source>
</evidence>
<dbReference type="GO" id="GO:0004674">
    <property type="term" value="F:protein serine/threonine kinase activity"/>
    <property type="evidence" value="ECO:0007669"/>
    <property type="project" value="UniProtKB-KW"/>
</dbReference>
<dbReference type="InterPro" id="IPR003594">
    <property type="entry name" value="HATPase_dom"/>
</dbReference>
<evidence type="ECO:0000256" key="1">
    <source>
        <dbReference type="ARBA" id="ARBA00022527"/>
    </source>
</evidence>
<dbReference type="Pfam" id="PF13581">
    <property type="entry name" value="HATPase_c_2"/>
    <property type="match status" value="1"/>
</dbReference>
<dbReference type="Gene3D" id="3.30.565.10">
    <property type="entry name" value="Histidine kinase-like ATPase, C-terminal domain"/>
    <property type="match status" value="1"/>
</dbReference>
<dbReference type="InterPro" id="IPR050267">
    <property type="entry name" value="Anti-sigma-factor_SerPK"/>
</dbReference>
<keyword evidence="1" id="KW-0418">Kinase</keyword>
<feature type="domain" description="Histidine kinase/HSP90-like ATPase" evidence="2">
    <location>
        <begin position="23"/>
        <end position="133"/>
    </location>
</feature>